<sequence length="180" mass="20815">MAHRDQSRNKNLALGSDERKRKRDRKIKIKQQFERVYEEEEDEYEKKIRKLKVGLQRVSEERDECERKIRQQKVELEKFSEEMEQLKVELEECGSHNHSVSSPGTISGSVGGTPHCHCGEIAVLRVARTTKNCGKQFWGGVLVKISKAATTSNGALKIMGMKEMQPLLDRAKEYVNWRKI</sequence>
<feature type="coiled-coil region" evidence="1">
    <location>
        <begin position="30"/>
        <end position="96"/>
    </location>
</feature>
<keyword evidence="1" id="KW-0175">Coiled coil</keyword>
<keyword evidence="4" id="KW-1185">Reference proteome</keyword>
<protein>
    <submittedName>
        <fullName evidence="3">Uncharacterized protein</fullName>
    </submittedName>
</protein>
<evidence type="ECO:0000313" key="4">
    <source>
        <dbReference type="Proteomes" id="UP000501690"/>
    </source>
</evidence>
<organism evidence="3 4">
    <name type="scientific">Vigna unguiculata</name>
    <name type="common">Cowpea</name>
    <dbReference type="NCBI Taxonomy" id="3917"/>
    <lineage>
        <taxon>Eukaryota</taxon>
        <taxon>Viridiplantae</taxon>
        <taxon>Streptophyta</taxon>
        <taxon>Embryophyta</taxon>
        <taxon>Tracheophyta</taxon>
        <taxon>Spermatophyta</taxon>
        <taxon>Magnoliopsida</taxon>
        <taxon>eudicotyledons</taxon>
        <taxon>Gunneridae</taxon>
        <taxon>Pentapetalae</taxon>
        <taxon>rosids</taxon>
        <taxon>fabids</taxon>
        <taxon>Fabales</taxon>
        <taxon>Fabaceae</taxon>
        <taxon>Papilionoideae</taxon>
        <taxon>50 kb inversion clade</taxon>
        <taxon>NPAAA clade</taxon>
        <taxon>indigoferoid/millettioid clade</taxon>
        <taxon>Phaseoleae</taxon>
        <taxon>Vigna</taxon>
    </lineage>
</organism>
<dbReference type="Proteomes" id="UP000501690">
    <property type="component" value="Linkage Group LG10"/>
</dbReference>
<proteinExistence type="predicted"/>
<evidence type="ECO:0000313" key="3">
    <source>
        <dbReference type="EMBL" id="QCE09381.1"/>
    </source>
</evidence>
<dbReference type="EMBL" id="CP039354">
    <property type="protein sequence ID" value="QCE09381.1"/>
    <property type="molecule type" value="Genomic_DNA"/>
</dbReference>
<reference evidence="3 4" key="1">
    <citation type="submission" date="2019-04" db="EMBL/GenBank/DDBJ databases">
        <title>An improved genome assembly and genetic linkage map for asparagus bean, Vigna unguiculata ssp. sesquipedialis.</title>
        <authorList>
            <person name="Xia Q."/>
            <person name="Zhang R."/>
            <person name="Dong Y."/>
        </authorList>
    </citation>
    <scope>NUCLEOTIDE SEQUENCE [LARGE SCALE GENOMIC DNA]</scope>
    <source>
        <tissue evidence="3">Leaf</tissue>
    </source>
</reference>
<accession>A0A4D6N947</accession>
<feature type="region of interest" description="Disordered" evidence="2">
    <location>
        <begin position="1"/>
        <end position="25"/>
    </location>
</feature>
<evidence type="ECO:0000256" key="1">
    <source>
        <dbReference type="SAM" id="Coils"/>
    </source>
</evidence>
<name>A0A4D6N947_VIGUN</name>
<dbReference type="AlphaFoldDB" id="A0A4D6N947"/>
<evidence type="ECO:0000256" key="2">
    <source>
        <dbReference type="SAM" id="MobiDB-lite"/>
    </source>
</evidence>
<gene>
    <name evidence="3" type="ORF">DEO72_LG10g600</name>
</gene>